<dbReference type="Proteomes" id="UP000813427">
    <property type="component" value="Unassembled WGS sequence"/>
</dbReference>
<proteinExistence type="predicted"/>
<gene>
    <name evidence="2" type="ORF">BKA59DRAFT_459765</name>
</gene>
<reference evidence="2" key="1">
    <citation type="journal article" date="2021" name="Nat. Commun.">
        <title>Genetic determinants of endophytism in the Arabidopsis root mycobiome.</title>
        <authorList>
            <person name="Mesny F."/>
            <person name="Miyauchi S."/>
            <person name="Thiergart T."/>
            <person name="Pickel B."/>
            <person name="Atanasova L."/>
            <person name="Karlsson M."/>
            <person name="Huettel B."/>
            <person name="Barry K.W."/>
            <person name="Haridas S."/>
            <person name="Chen C."/>
            <person name="Bauer D."/>
            <person name="Andreopoulos W."/>
            <person name="Pangilinan J."/>
            <person name="LaButti K."/>
            <person name="Riley R."/>
            <person name="Lipzen A."/>
            <person name="Clum A."/>
            <person name="Drula E."/>
            <person name="Henrissat B."/>
            <person name="Kohler A."/>
            <person name="Grigoriev I.V."/>
            <person name="Martin F.M."/>
            <person name="Hacquard S."/>
        </authorList>
    </citation>
    <scope>NUCLEOTIDE SEQUENCE</scope>
    <source>
        <strain evidence="2">MPI-SDFR-AT-0068</strain>
    </source>
</reference>
<name>A0A8K0RNN2_9HYPO</name>
<dbReference type="EMBL" id="JAGPXF010000007">
    <property type="protein sequence ID" value="KAH7236224.1"/>
    <property type="molecule type" value="Genomic_DNA"/>
</dbReference>
<keyword evidence="3" id="KW-1185">Reference proteome</keyword>
<keyword evidence="1" id="KW-0812">Transmembrane</keyword>
<keyword evidence="1" id="KW-1133">Transmembrane helix</keyword>
<feature type="transmembrane region" description="Helical" evidence="1">
    <location>
        <begin position="60"/>
        <end position="81"/>
    </location>
</feature>
<keyword evidence="1" id="KW-0472">Membrane</keyword>
<dbReference type="AlphaFoldDB" id="A0A8K0RNN2"/>
<comment type="caution">
    <text evidence="2">The sequence shown here is derived from an EMBL/GenBank/DDBJ whole genome shotgun (WGS) entry which is preliminary data.</text>
</comment>
<evidence type="ECO:0000313" key="2">
    <source>
        <dbReference type="EMBL" id="KAH7236224.1"/>
    </source>
</evidence>
<sequence>MSEIRDPGCYLILPSWPGKLFKVENSKSVMSRISGYSGGYWFILCNTMRIKWLLIREQLTLLRTTDTIIFAIIAIILFVFLEEAVCNPRLQSAATNFHQDLLSHIQAVNQRRIERRNEFNNLQNSSLSIRRSAECISEDLGCGPGVSA</sequence>
<evidence type="ECO:0000256" key="1">
    <source>
        <dbReference type="SAM" id="Phobius"/>
    </source>
</evidence>
<accession>A0A8K0RNN2</accession>
<organism evidence="2 3">
    <name type="scientific">Fusarium tricinctum</name>
    <dbReference type="NCBI Taxonomy" id="61284"/>
    <lineage>
        <taxon>Eukaryota</taxon>
        <taxon>Fungi</taxon>
        <taxon>Dikarya</taxon>
        <taxon>Ascomycota</taxon>
        <taxon>Pezizomycotina</taxon>
        <taxon>Sordariomycetes</taxon>
        <taxon>Hypocreomycetidae</taxon>
        <taxon>Hypocreales</taxon>
        <taxon>Nectriaceae</taxon>
        <taxon>Fusarium</taxon>
        <taxon>Fusarium tricinctum species complex</taxon>
    </lineage>
</organism>
<protein>
    <submittedName>
        <fullName evidence="2">Uncharacterized protein</fullName>
    </submittedName>
</protein>
<evidence type="ECO:0000313" key="3">
    <source>
        <dbReference type="Proteomes" id="UP000813427"/>
    </source>
</evidence>